<evidence type="ECO:0000313" key="1">
    <source>
        <dbReference type="EMBL" id="KPU75927.1"/>
    </source>
</evidence>
<sequence length="110" mass="12089">MGGPFGRFSGGSTSYLDQMTIEERFIFVFGGSVSKKKNQPADGCGVSIRKRERERMAILLLQFTAAFALTRLSRGELSPARAGTVEVASKSHVYFSAANLSVFYKYGHKL</sequence>
<dbReference type="EMBL" id="CH902619">
    <property type="protein sequence ID" value="KPU75927.1"/>
    <property type="molecule type" value="Genomic_DNA"/>
</dbReference>
<dbReference type="AlphaFoldDB" id="A0A0P8XMR8"/>
<protein>
    <submittedName>
        <fullName evidence="1">Uncharacterized protein</fullName>
    </submittedName>
</protein>
<gene>
    <name evidence="1" type="primary">Dana\GF12758</name>
    <name evidence="1" type="synonym">dana_GLEANR_12775</name>
    <name evidence="1" type="ORF">GF12758</name>
</gene>
<keyword evidence="2" id="KW-1185">Reference proteome</keyword>
<accession>A0A0P8XMR8</accession>
<proteinExistence type="predicted"/>
<evidence type="ECO:0000313" key="2">
    <source>
        <dbReference type="Proteomes" id="UP000007801"/>
    </source>
</evidence>
<dbReference type="InParanoid" id="A0A0P8XMR8"/>
<dbReference type="Proteomes" id="UP000007801">
    <property type="component" value="Unassembled WGS sequence"/>
</dbReference>
<name>A0A0P8XMR8_DROAN</name>
<organism evidence="1 2">
    <name type="scientific">Drosophila ananassae</name>
    <name type="common">Fruit fly</name>
    <dbReference type="NCBI Taxonomy" id="7217"/>
    <lineage>
        <taxon>Eukaryota</taxon>
        <taxon>Metazoa</taxon>
        <taxon>Ecdysozoa</taxon>
        <taxon>Arthropoda</taxon>
        <taxon>Hexapoda</taxon>
        <taxon>Insecta</taxon>
        <taxon>Pterygota</taxon>
        <taxon>Neoptera</taxon>
        <taxon>Endopterygota</taxon>
        <taxon>Diptera</taxon>
        <taxon>Brachycera</taxon>
        <taxon>Muscomorpha</taxon>
        <taxon>Ephydroidea</taxon>
        <taxon>Drosophilidae</taxon>
        <taxon>Drosophila</taxon>
        <taxon>Sophophora</taxon>
    </lineage>
</organism>
<reference evidence="1 2" key="1">
    <citation type="journal article" date="2007" name="Nature">
        <title>Evolution of genes and genomes on the Drosophila phylogeny.</title>
        <authorList>
            <consortium name="Drosophila 12 Genomes Consortium"/>
            <person name="Clark A.G."/>
            <person name="Eisen M.B."/>
            <person name="Smith D.R."/>
            <person name="Bergman C.M."/>
            <person name="Oliver B."/>
            <person name="Markow T.A."/>
            <person name="Kaufman T.C."/>
            <person name="Kellis M."/>
            <person name="Gelbart W."/>
            <person name="Iyer V.N."/>
            <person name="Pollard D.A."/>
            <person name="Sackton T.B."/>
            <person name="Larracuente A.M."/>
            <person name="Singh N.D."/>
            <person name="Abad J.P."/>
            <person name="Abt D.N."/>
            <person name="Adryan B."/>
            <person name="Aguade M."/>
            <person name="Akashi H."/>
            <person name="Anderson W.W."/>
            <person name="Aquadro C.F."/>
            <person name="Ardell D.H."/>
            <person name="Arguello R."/>
            <person name="Artieri C.G."/>
            <person name="Barbash D.A."/>
            <person name="Barker D."/>
            <person name="Barsanti P."/>
            <person name="Batterham P."/>
            <person name="Batzoglou S."/>
            <person name="Begun D."/>
            <person name="Bhutkar A."/>
            <person name="Blanco E."/>
            <person name="Bosak S.A."/>
            <person name="Bradley R.K."/>
            <person name="Brand A.D."/>
            <person name="Brent M.R."/>
            <person name="Brooks A.N."/>
            <person name="Brown R.H."/>
            <person name="Butlin R.K."/>
            <person name="Caggese C."/>
            <person name="Calvi B.R."/>
            <person name="Bernardo de Carvalho A."/>
            <person name="Caspi A."/>
            <person name="Castrezana S."/>
            <person name="Celniker S.E."/>
            <person name="Chang J.L."/>
            <person name="Chapple C."/>
            <person name="Chatterji S."/>
            <person name="Chinwalla A."/>
            <person name="Civetta A."/>
            <person name="Clifton S.W."/>
            <person name="Comeron J.M."/>
            <person name="Costello J.C."/>
            <person name="Coyne J.A."/>
            <person name="Daub J."/>
            <person name="David R.G."/>
            <person name="Delcher A.L."/>
            <person name="Delehaunty K."/>
            <person name="Do C.B."/>
            <person name="Ebling H."/>
            <person name="Edwards K."/>
            <person name="Eickbush T."/>
            <person name="Evans J.D."/>
            <person name="Filipski A."/>
            <person name="Findeiss S."/>
            <person name="Freyhult E."/>
            <person name="Fulton L."/>
            <person name="Fulton R."/>
            <person name="Garcia A.C."/>
            <person name="Gardiner A."/>
            <person name="Garfield D.A."/>
            <person name="Garvin B.E."/>
            <person name="Gibson G."/>
            <person name="Gilbert D."/>
            <person name="Gnerre S."/>
            <person name="Godfrey J."/>
            <person name="Good R."/>
            <person name="Gotea V."/>
            <person name="Gravely B."/>
            <person name="Greenberg A.J."/>
            <person name="Griffiths-Jones S."/>
            <person name="Gross S."/>
            <person name="Guigo R."/>
            <person name="Gustafson E.A."/>
            <person name="Haerty W."/>
            <person name="Hahn M.W."/>
            <person name="Halligan D.L."/>
            <person name="Halpern A.L."/>
            <person name="Halter G.M."/>
            <person name="Han M.V."/>
            <person name="Heger A."/>
            <person name="Hillier L."/>
            <person name="Hinrichs A.S."/>
            <person name="Holmes I."/>
            <person name="Hoskins R.A."/>
            <person name="Hubisz M.J."/>
            <person name="Hultmark D."/>
            <person name="Huntley M.A."/>
            <person name="Jaffe D.B."/>
            <person name="Jagadeeshan S."/>
            <person name="Jeck W.R."/>
            <person name="Johnson J."/>
            <person name="Jones C.D."/>
            <person name="Jordan W.C."/>
            <person name="Karpen G.H."/>
            <person name="Kataoka E."/>
            <person name="Keightley P.D."/>
            <person name="Kheradpour P."/>
            <person name="Kirkness E.F."/>
            <person name="Koerich L.B."/>
            <person name="Kristiansen K."/>
            <person name="Kudrna D."/>
            <person name="Kulathinal R.J."/>
            <person name="Kumar S."/>
            <person name="Kwok R."/>
            <person name="Lander E."/>
            <person name="Langley C.H."/>
            <person name="Lapoint R."/>
            <person name="Lazzaro B.P."/>
            <person name="Lee S.J."/>
            <person name="Levesque L."/>
            <person name="Li R."/>
            <person name="Lin C.F."/>
            <person name="Lin M.F."/>
            <person name="Lindblad-Toh K."/>
            <person name="Llopart A."/>
            <person name="Long M."/>
            <person name="Low L."/>
            <person name="Lozovsky E."/>
            <person name="Lu J."/>
            <person name="Luo M."/>
            <person name="Machado C.A."/>
            <person name="Makalowski W."/>
            <person name="Marzo M."/>
            <person name="Matsuda M."/>
            <person name="Matzkin L."/>
            <person name="McAllister B."/>
            <person name="McBride C.S."/>
            <person name="McKernan B."/>
            <person name="McKernan K."/>
            <person name="Mendez-Lago M."/>
            <person name="Minx P."/>
            <person name="Mollenhauer M.U."/>
            <person name="Montooth K."/>
            <person name="Mount S.M."/>
            <person name="Mu X."/>
            <person name="Myers E."/>
            <person name="Negre B."/>
            <person name="Newfeld S."/>
            <person name="Nielsen R."/>
            <person name="Noor M.A."/>
            <person name="O'Grady P."/>
            <person name="Pachter L."/>
            <person name="Papaceit M."/>
            <person name="Parisi M.J."/>
            <person name="Parisi M."/>
            <person name="Parts L."/>
            <person name="Pedersen J.S."/>
            <person name="Pesole G."/>
            <person name="Phillippy A.M."/>
            <person name="Ponting C.P."/>
            <person name="Pop M."/>
            <person name="Porcelli D."/>
            <person name="Powell J.R."/>
            <person name="Prohaska S."/>
            <person name="Pruitt K."/>
            <person name="Puig M."/>
            <person name="Quesneville H."/>
            <person name="Ram K.R."/>
            <person name="Rand D."/>
            <person name="Rasmussen M.D."/>
            <person name="Reed L.K."/>
            <person name="Reenan R."/>
            <person name="Reily A."/>
            <person name="Remington K.A."/>
            <person name="Rieger T.T."/>
            <person name="Ritchie M.G."/>
            <person name="Robin C."/>
            <person name="Rogers Y.H."/>
            <person name="Rohde C."/>
            <person name="Rozas J."/>
            <person name="Rubenfield M.J."/>
            <person name="Ruiz A."/>
            <person name="Russo S."/>
            <person name="Salzberg S.L."/>
            <person name="Sanchez-Gracia A."/>
            <person name="Saranga D.J."/>
            <person name="Sato H."/>
            <person name="Schaeffer S.W."/>
            <person name="Schatz M.C."/>
            <person name="Schlenke T."/>
            <person name="Schwartz R."/>
            <person name="Segarra C."/>
            <person name="Singh R.S."/>
            <person name="Sirot L."/>
            <person name="Sirota M."/>
            <person name="Sisneros N.B."/>
            <person name="Smith C.D."/>
            <person name="Smith T.F."/>
            <person name="Spieth J."/>
            <person name="Stage D.E."/>
            <person name="Stark A."/>
            <person name="Stephan W."/>
            <person name="Strausberg R.L."/>
            <person name="Strempel S."/>
            <person name="Sturgill D."/>
            <person name="Sutton G."/>
            <person name="Sutton G.G."/>
            <person name="Tao W."/>
            <person name="Teichmann S."/>
            <person name="Tobari Y.N."/>
            <person name="Tomimura Y."/>
            <person name="Tsolas J.M."/>
            <person name="Valente V.L."/>
            <person name="Venter E."/>
            <person name="Venter J.C."/>
            <person name="Vicario S."/>
            <person name="Vieira F.G."/>
            <person name="Vilella A.J."/>
            <person name="Villasante A."/>
            <person name="Walenz B."/>
            <person name="Wang J."/>
            <person name="Wasserman M."/>
            <person name="Watts T."/>
            <person name="Wilson D."/>
            <person name="Wilson R.K."/>
            <person name="Wing R.A."/>
            <person name="Wolfner M.F."/>
            <person name="Wong A."/>
            <person name="Wong G.K."/>
            <person name="Wu C.I."/>
            <person name="Wu G."/>
            <person name="Yamamoto D."/>
            <person name="Yang H.P."/>
            <person name="Yang S.P."/>
            <person name="Yorke J.A."/>
            <person name="Yoshida K."/>
            <person name="Zdobnov E."/>
            <person name="Zhang P."/>
            <person name="Zhang Y."/>
            <person name="Zimin A.V."/>
            <person name="Baldwin J."/>
            <person name="Abdouelleil A."/>
            <person name="Abdulkadir J."/>
            <person name="Abebe A."/>
            <person name="Abera B."/>
            <person name="Abreu J."/>
            <person name="Acer S.C."/>
            <person name="Aftuck L."/>
            <person name="Alexander A."/>
            <person name="An P."/>
            <person name="Anderson E."/>
            <person name="Anderson S."/>
            <person name="Arachi H."/>
            <person name="Azer M."/>
            <person name="Bachantsang P."/>
            <person name="Barry A."/>
            <person name="Bayul T."/>
            <person name="Berlin A."/>
            <person name="Bessette D."/>
            <person name="Bloom T."/>
            <person name="Blye J."/>
            <person name="Boguslavskiy L."/>
            <person name="Bonnet C."/>
            <person name="Boukhgalter B."/>
            <person name="Bourzgui I."/>
            <person name="Brown A."/>
            <person name="Cahill P."/>
            <person name="Channer S."/>
            <person name="Cheshatsang Y."/>
            <person name="Chuda L."/>
            <person name="Citroen M."/>
            <person name="Collymore A."/>
            <person name="Cooke P."/>
            <person name="Costello M."/>
            <person name="D'Aco K."/>
            <person name="Daza R."/>
            <person name="De Haan G."/>
            <person name="DeGray S."/>
            <person name="DeMaso C."/>
            <person name="Dhargay N."/>
            <person name="Dooley K."/>
            <person name="Dooley E."/>
            <person name="Doricent M."/>
            <person name="Dorje P."/>
            <person name="Dorjee K."/>
            <person name="Dupes A."/>
            <person name="Elong R."/>
            <person name="Falk J."/>
            <person name="Farina A."/>
            <person name="Faro S."/>
            <person name="Ferguson D."/>
            <person name="Fisher S."/>
            <person name="Foley C.D."/>
            <person name="Franke A."/>
            <person name="Friedrich D."/>
            <person name="Gadbois L."/>
            <person name="Gearin G."/>
            <person name="Gearin C.R."/>
            <person name="Giannoukos G."/>
            <person name="Goode T."/>
            <person name="Graham J."/>
            <person name="Grandbois E."/>
            <person name="Grewal S."/>
            <person name="Gyaltsen K."/>
            <person name="Hafez N."/>
            <person name="Hagos B."/>
            <person name="Hall J."/>
            <person name="Henson C."/>
            <person name="Hollinger A."/>
            <person name="Honan T."/>
            <person name="Huard M.D."/>
            <person name="Hughes L."/>
            <person name="Hurhula B."/>
            <person name="Husby M.E."/>
            <person name="Kamat A."/>
            <person name="Kanga B."/>
            <person name="Kashin S."/>
            <person name="Khazanovich D."/>
            <person name="Kisner P."/>
            <person name="Lance K."/>
            <person name="Lara M."/>
            <person name="Lee W."/>
            <person name="Lennon N."/>
            <person name="Letendre F."/>
            <person name="LeVine R."/>
            <person name="Lipovsky A."/>
            <person name="Liu X."/>
            <person name="Liu J."/>
            <person name="Liu S."/>
            <person name="Lokyitsang T."/>
            <person name="Lokyitsang Y."/>
            <person name="Lubonja R."/>
            <person name="Lui A."/>
            <person name="MacDonald P."/>
            <person name="Magnisalis V."/>
            <person name="Maru K."/>
            <person name="Matthews C."/>
            <person name="McCusker W."/>
            <person name="McDonough S."/>
            <person name="Mehta T."/>
            <person name="Meldrim J."/>
            <person name="Meneus L."/>
            <person name="Mihai O."/>
            <person name="Mihalev A."/>
            <person name="Mihova T."/>
            <person name="Mittelman R."/>
            <person name="Mlenga V."/>
            <person name="Montmayeur A."/>
            <person name="Mulrain L."/>
            <person name="Navidi A."/>
            <person name="Naylor J."/>
            <person name="Negash T."/>
            <person name="Nguyen T."/>
            <person name="Nguyen N."/>
            <person name="Nicol R."/>
            <person name="Norbu C."/>
            <person name="Norbu N."/>
            <person name="Novod N."/>
            <person name="O'Neill B."/>
            <person name="Osman S."/>
            <person name="Markiewicz E."/>
            <person name="Oyono O.L."/>
            <person name="Patti C."/>
            <person name="Phunkhang P."/>
            <person name="Pierre F."/>
            <person name="Priest M."/>
            <person name="Raghuraman S."/>
            <person name="Rege F."/>
            <person name="Reyes R."/>
            <person name="Rise C."/>
            <person name="Rogov P."/>
            <person name="Ross K."/>
            <person name="Ryan E."/>
            <person name="Settipalli S."/>
            <person name="Shea T."/>
            <person name="Sherpa N."/>
            <person name="Shi L."/>
            <person name="Shih D."/>
            <person name="Sparrow T."/>
            <person name="Spaulding J."/>
            <person name="Stalker J."/>
            <person name="Stange-Thomann N."/>
            <person name="Stavropoulos S."/>
            <person name="Stone C."/>
            <person name="Strader C."/>
            <person name="Tesfaye S."/>
            <person name="Thomson T."/>
            <person name="Thoulutsang Y."/>
            <person name="Thoulutsang D."/>
            <person name="Topham K."/>
            <person name="Topping I."/>
            <person name="Tsamla T."/>
            <person name="Vassiliev H."/>
            <person name="Vo A."/>
            <person name="Wangchuk T."/>
            <person name="Wangdi T."/>
            <person name="Weiand M."/>
            <person name="Wilkinson J."/>
            <person name="Wilson A."/>
            <person name="Yadav S."/>
            <person name="Young G."/>
            <person name="Yu Q."/>
            <person name="Zembek L."/>
            <person name="Zhong D."/>
            <person name="Zimmer A."/>
            <person name="Zwirko Z."/>
            <person name="Jaffe D.B."/>
            <person name="Alvarez P."/>
            <person name="Brockman W."/>
            <person name="Butler J."/>
            <person name="Chin C."/>
            <person name="Gnerre S."/>
            <person name="Grabherr M."/>
            <person name="Kleber M."/>
            <person name="Mauceli E."/>
            <person name="MacCallum I."/>
        </authorList>
    </citation>
    <scope>NUCLEOTIDE SEQUENCE [LARGE SCALE GENOMIC DNA]</scope>
    <source>
        <strain evidence="2">Tucson 14024-0371.13</strain>
    </source>
</reference>